<dbReference type="GeneID" id="30035129"/>
<evidence type="ECO:0000256" key="6">
    <source>
        <dbReference type="ARBA" id="ARBA00023125"/>
    </source>
</evidence>
<dbReference type="InterPro" id="IPR019775">
    <property type="entry name" value="WD40_repeat_CS"/>
</dbReference>
<dbReference type="GO" id="GO:2000001">
    <property type="term" value="P:regulation of DNA damage checkpoint"/>
    <property type="evidence" value="ECO:0007669"/>
    <property type="project" value="TreeGrafter"/>
</dbReference>
<gene>
    <name evidence="10" type="primary">CMR1</name>
    <name evidence="10" type="ORF">AWJ20_314</name>
</gene>
<dbReference type="EMBL" id="CP014501">
    <property type="protein sequence ID" value="ANB12079.1"/>
    <property type="molecule type" value="Genomic_DNA"/>
</dbReference>
<name>A0A167CT76_9ASCO</name>
<evidence type="ECO:0000256" key="4">
    <source>
        <dbReference type="ARBA" id="ARBA00022737"/>
    </source>
</evidence>
<accession>A0A167CT76</accession>
<evidence type="ECO:0000256" key="9">
    <source>
        <dbReference type="SAM" id="MobiDB-lite"/>
    </source>
</evidence>
<dbReference type="InterPro" id="IPR015943">
    <property type="entry name" value="WD40/YVTN_repeat-like_dom_sf"/>
</dbReference>
<comment type="similarity">
    <text evidence="1 8">Belongs to the WD repeat DDB2/WDR76 family.</text>
</comment>
<dbReference type="Gene3D" id="2.130.10.10">
    <property type="entry name" value="YVTN repeat-like/Quinoprotein amine dehydrogenase"/>
    <property type="match status" value="1"/>
</dbReference>
<keyword evidence="3 7" id="KW-0853">WD repeat</keyword>
<evidence type="ECO:0000256" key="5">
    <source>
        <dbReference type="ARBA" id="ARBA00022763"/>
    </source>
</evidence>
<dbReference type="RefSeq" id="XP_018734556.1">
    <property type="nucleotide sequence ID" value="XM_018880140.1"/>
</dbReference>
<keyword evidence="6 8" id="KW-0238">DNA-binding</keyword>
<dbReference type="PANTHER" id="PTHR14773:SF0">
    <property type="entry name" value="WD REPEAT-CONTAINING PROTEIN 76"/>
    <property type="match status" value="1"/>
</dbReference>
<proteinExistence type="inferred from homology"/>
<dbReference type="PANTHER" id="PTHR14773">
    <property type="entry name" value="WD REPEAT-CONTAINING PROTEIN 76"/>
    <property type="match status" value="1"/>
</dbReference>
<dbReference type="OrthoDB" id="9890280at2759"/>
<protein>
    <recommendedName>
        <fullName evidence="2 8">DNA damage-binding protein CMR1</fullName>
    </recommendedName>
</protein>
<reference evidence="10 11" key="1">
    <citation type="submission" date="2016-02" db="EMBL/GenBank/DDBJ databases">
        <title>Complete genome sequence and transcriptome regulation of the pentose utilising yeast Sugiyamaella lignohabitans.</title>
        <authorList>
            <person name="Bellasio M."/>
            <person name="Peymann A."/>
            <person name="Valli M."/>
            <person name="Sipitzky M."/>
            <person name="Graf A."/>
            <person name="Sauer M."/>
            <person name="Marx H."/>
            <person name="Mattanovich D."/>
        </authorList>
    </citation>
    <scope>NUCLEOTIDE SEQUENCE [LARGE SCALE GENOMIC DNA]</scope>
    <source>
        <strain evidence="10 11">CBS 10342</strain>
    </source>
</reference>
<evidence type="ECO:0000256" key="8">
    <source>
        <dbReference type="RuleBase" id="RU365004"/>
    </source>
</evidence>
<dbReference type="GO" id="GO:0005634">
    <property type="term" value="C:nucleus"/>
    <property type="evidence" value="ECO:0007669"/>
    <property type="project" value="TreeGrafter"/>
</dbReference>
<dbReference type="KEGG" id="slb:AWJ20_314"/>
<dbReference type="PROSITE" id="PS50294">
    <property type="entry name" value="WD_REPEATS_REGION"/>
    <property type="match status" value="1"/>
</dbReference>
<sequence>MFSDVRQKSAKTARSSSNSSSRTRRAPRVKQEVDLGPRRKSRRLEGKKAEFDIERETAERLLVIEKQAAQEDKARKEGELKLADVIKNGEWDQALGLLSSLGKVSQGDYFEKIKKEEEQEENDGGTRDSDNSGLSSGKKKELVSARKELSNLSLHTKISPNDIKVTSERIFSVAFHPSETKRIVLAGDKMGELGLWDIDSTNKIKDEGDYEYETPNILSFKVHTRAIATILMPQFAPDKAYTASYDGSVRCLDLGSGTSTEAFVYDSDPRNPVGVSDCAMPDANTLYYTTLEGEFGIHDLRENQRKPKSQLLRLHDKKIGGFSFNPNAIHQIATGSLDRTLKVWDLRATSVIAESEDNEKAPHMYGEYQSRLSISATDWNSAGQIVCNGYDDTINVFDLSTSKSWTKSETHDIVPSVRLKHNCQTGRWVSILKSRWQPRPADSVQKFVIANMKRYLDIYSADGQQLAHLGHELMSAVPAVVQFHPSQNWLVGGSASGKLYLWE</sequence>
<keyword evidence="5 8" id="KW-0227">DNA damage</keyword>
<dbReference type="GO" id="GO:0003677">
    <property type="term" value="F:DNA binding"/>
    <property type="evidence" value="ECO:0007669"/>
    <property type="project" value="UniProtKB-UniRule"/>
</dbReference>
<dbReference type="PROSITE" id="PS50082">
    <property type="entry name" value="WD_REPEATS_2"/>
    <property type="match status" value="2"/>
</dbReference>
<keyword evidence="11" id="KW-1185">Reference proteome</keyword>
<dbReference type="Proteomes" id="UP000189580">
    <property type="component" value="Chromosome a"/>
</dbReference>
<comment type="function">
    <text evidence="8">DNA-binding protein that binds to both single- and double-stranded DNA. Binds preferentially to UV-damaged DNA. May be involved in DNA-metabolic processes.</text>
</comment>
<evidence type="ECO:0000313" key="10">
    <source>
        <dbReference type="EMBL" id="ANB12079.1"/>
    </source>
</evidence>
<dbReference type="InterPro" id="IPR001680">
    <property type="entry name" value="WD40_rpt"/>
</dbReference>
<evidence type="ECO:0000256" key="2">
    <source>
        <dbReference type="ARBA" id="ARBA00021132"/>
    </source>
</evidence>
<organism evidence="10 11">
    <name type="scientific">Sugiyamaella lignohabitans</name>
    <dbReference type="NCBI Taxonomy" id="796027"/>
    <lineage>
        <taxon>Eukaryota</taxon>
        <taxon>Fungi</taxon>
        <taxon>Dikarya</taxon>
        <taxon>Ascomycota</taxon>
        <taxon>Saccharomycotina</taxon>
        <taxon>Dipodascomycetes</taxon>
        <taxon>Dipodascales</taxon>
        <taxon>Trichomonascaceae</taxon>
        <taxon>Sugiyamaella</taxon>
    </lineage>
</organism>
<dbReference type="GO" id="GO:0006974">
    <property type="term" value="P:DNA damage response"/>
    <property type="evidence" value="ECO:0007669"/>
    <property type="project" value="UniProtKB-KW"/>
</dbReference>
<evidence type="ECO:0000256" key="3">
    <source>
        <dbReference type="ARBA" id="ARBA00022574"/>
    </source>
</evidence>
<dbReference type="SMART" id="SM00320">
    <property type="entry name" value="WD40"/>
    <property type="match status" value="5"/>
</dbReference>
<evidence type="ECO:0000313" key="11">
    <source>
        <dbReference type="Proteomes" id="UP000189580"/>
    </source>
</evidence>
<dbReference type="AlphaFoldDB" id="A0A167CT76"/>
<feature type="compositionally biased region" description="Basic and acidic residues" evidence="9">
    <location>
        <begin position="29"/>
        <end position="50"/>
    </location>
</feature>
<feature type="region of interest" description="Disordered" evidence="9">
    <location>
        <begin position="1"/>
        <end position="50"/>
    </location>
</feature>
<dbReference type="InterPro" id="IPR036322">
    <property type="entry name" value="WD40_repeat_dom_sf"/>
</dbReference>
<dbReference type="InterPro" id="IPR050853">
    <property type="entry name" value="WD_repeat_DNA-damage-binding"/>
</dbReference>
<dbReference type="SUPFAM" id="SSF50978">
    <property type="entry name" value="WD40 repeat-like"/>
    <property type="match status" value="1"/>
</dbReference>
<feature type="region of interest" description="Disordered" evidence="9">
    <location>
        <begin position="116"/>
        <end position="140"/>
    </location>
</feature>
<evidence type="ECO:0000256" key="7">
    <source>
        <dbReference type="PROSITE-ProRule" id="PRU00221"/>
    </source>
</evidence>
<feature type="repeat" description="WD" evidence="7">
    <location>
        <begin position="312"/>
        <end position="354"/>
    </location>
</feature>
<dbReference type="PROSITE" id="PS00678">
    <property type="entry name" value="WD_REPEATS_1"/>
    <property type="match status" value="1"/>
</dbReference>
<keyword evidence="4" id="KW-0677">Repeat</keyword>
<feature type="repeat" description="WD" evidence="7">
    <location>
        <begin position="481"/>
        <end position="503"/>
    </location>
</feature>
<evidence type="ECO:0000256" key="1">
    <source>
        <dbReference type="ARBA" id="ARBA00005434"/>
    </source>
</evidence>
<dbReference type="Pfam" id="PF00400">
    <property type="entry name" value="WD40"/>
    <property type="match status" value="2"/>
</dbReference>
<feature type="compositionally biased region" description="Low complexity" evidence="9">
    <location>
        <begin position="10"/>
        <end position="21"/>
    </location>
</feature>